<keyword evidence="1" id="KW-0812">Transmembrane</keyword>
<accession>T1JHR3</accession>
<reference evidence="2" key="2">
    <citation type="submission" date="2015-02" db="UniProtKB">
        <authorList>
            <consortium name="EnsemblMetazoa"/>
        </authorList>
    </citation>
    <scope>IDENTIFICATION</scope>
</reference>
<feature type="transmembrane region" description="Helical" evidence="1">
    <location>
        <begin position="61"/>
        <end position="80"/>
    </location>
</feature>
<keyword evidence="1" id="KW-1133">Transmembrane helix</keyword>
<evidence type="ECO:0000313" key="3">
    <source>
        <dbReference type="Proteomes" id="UP000014500"/>
    </source>
</evidence>
<protein>
    <recommendedName>
        <fullName evidence="4">Major facilitator superfamily (MFS) profile domain-containing protein</fullName>
    </recommendedName>
</protein>
<keyword evidence="1" id="KW-0472">Membrane</keyword>
<dbReference type="HOGENOM" id="CLU_2174102_0_0_1"/>
<dbReference type="EnsemblMetazoa" id="SMAR013394-RA">
    <property type="protein sequence ID" value="SMAR013394-PA"/>
    <property type="gene ID" value="SMAR013394"/>
</dbReference>
<sequence>MLCVTAGCSILLATLPLTPYGGGFMYGFWIWGIFILFSGDYSLGPAVVAKNFGLKYAGINYGLVYTYAIIGTPLTTIITQNLELKIGLNGLCGLFAGCSGISFLITLLLF</sequence>
<proteinExistence type="predicted"/>
<name>T1JHR3_STRMM</name>
<organism evidence="2 3">
    <name type="scientific">Strigamia maritima</name>
    <name type="common">European centipede</name>
    <name type="synonym">Geophilus maritimus</name>
    <dbReference type="NCBI Taxonomy" id="126957"/>
    <lineage>
        <taxon>Eukaryota</taxon>
        <taxon>Metazoa</taxon>
        <taxon>Ecdysozoa</taxon>
        <taxon>Arthropoda</taxon>
        <taxon>Myriapoda</taxon>
        <taxon>Chilopoda</taxon>
        <taxon>Pleurostigmophora</taxon>
        <taxon>Geophilomorpha</taxon>
        <taxon>Linotaeniidae</taxon>
        <taxon>Strigamia</taxon>
    </lineage>
</organism>
<evidence type="ECO:0008006" key="4">
    <source>
        <dbReference type="Google" id="ProtNLM"/>
    </source>
</evidence>
<evidence type="ECO:0000313" key="2">
    <source>
        <dbReference type="EnsemblMetazoa" id="SMAR013394-PA"/>
    </source>
</evidence>
<feature type="transmembrane region" description="Helical" evidence="1">
    <location>
        <begin position="86"/>
        <end position="109"/>
    </location>
</feature>
<reference evidence="3" key="1">
    <citation type="submission" date="2011-05" db="EMBL/GenBank/DDBJ databases">
        <authorList>
            <person name="Richards S.R."/>
            <person name="Qu J."/>
            <person name="Jiang H."/>
            <person name="Jhangiani S.N."/>
            <person name="Agravi P."/>
            <person name="Goodspeed R."/>
            <person name="Gross S."/>
            <person name="Mandapat C."/>
            <person name="Jackson L."/>
            <person name="Mathew T."/>
            <person name="Pu L."/>
            <person name="Thornton R."/>
            <person name="Saada N."/>
            <person name="Wilczek-Boney K.B."/>
            <person name="Lee S."/>
            <person name="Kovar C."/>
            <person name="Wu Y."/>
            <person name="Scherer S.E."/>
            <person name="Worley K.C."/>
            <person name="Muzny D.M."/>
            <person name="Gibbs R."/>
        </authorList>
    </citation>
    <scope>NUCLEOTIDE SEQUENCE</scope>
    <source>
        <strain evidence="3">Brora</strain>
    </source>
</reference>
<dbReference type="Proteomes" id="UP000014500">
    <property type="component" value="Unassembled WGS sequence"/>
</dbReference>
<evidence type="ECO:0000256" key="1">
    <source>
        <dbReference type="SAM" id="Phobius"/>
    </source>
</evidence>
<keyword evidence="3" id="KW-1185">Reference proteome</keyword>
<dbReference type="AlphaFoldDB" id="T1JHR3"/>
<dbReference type="EMBL" id="JH431734">
    <property type="status" value="NOT_ANNOTATED_CDS"/>
    <property type="molecule type" value="Genomic_DNA"/>
</dbReference>
<dbReference type="eggNOG" id="ENOG502T0S4">
    <property type="taxonomic scope" value="Eukaryota"/>
</dbReference>
<dbReference type="STRING" id="126957.T1JHR3"/>